<keyword evidence="1" id="KW-0472">Membrane</keyword>
<name>A0A3B1D349_9ZZZZ</name>
<protein>
    <submittedName>
        <fullName evidence="2">Membran protein</fullName>
    </submittedName>
</protein>
<gene>
    <name evidence="2" type="ORF">MNBD_NITROSPINAE05-1218</name>
</gene>
<dbReference type="Pfam" id="PF05987">
    <property type="entry name" value="DUF898"/>
    <property type="match status" value="2"/>
</dbReference>
<sequence>MSHQITLNSWFGSDPDRAAEKLAKVFRMSREQSESVVDQLRDGRFWKFSKNISDQQAGPAAAYLQSLGFHVDLQPIDASDDMGEMGSMSSASAGTSQNGSEDSSLGLPFTFRGMGKELFGLYFINTLKTILTLGVYRFWAKTKVRQYIWSNTEFAGDAFSYHGTGKELFRGFIKYIGLLIPVIAGVVALEIYGGETGLLISNLMPLLFLPLVPILMVGAWRYRLSRTAWRGIRFSFRGERKQALMIYLKGAVLTGITLGLYWPYFRMQAETFWRGNSWFGDLKGEFTGDGREIFGKYVLAIFLTIITLGVYWIWFTATMTRYYWAHTRFGNAHFRFTATGGELFVLNLVNTLLLIVTVGLAYPWVVIRNQNFFAEHLTFDGDIDLDSVVQDMKESGSIGEEALDAFDIAVDVG</sequence>
<feature type="transmembrane region" description="Helical" evidence="1">
    <location>
        <begin position="172"/>
        <end position="192"/>
    </location>
</feature>
<keyword evidence="1" id="KW-0812">Transmembrane</keyword>
<evidence type="ECO:0000313" key="2">
    <source>
        <dbReference type="EMBL" id="VAX31223.1"/>
    </source>
</evidence>
<feature type="transmembrane region" description="Helical" evidence="1">
    <location>
        <begin position="243"/>
        <end position="264"/>
    </location>
</feature>
<reference evidence="2" key="1">
    <citation type="submission" date="2018-06" db="EMBL/GenBank/DDBJ databases">
        <authorList>
            <person name="Zhirakovskaya E."/>
        </authorList>
    </citation>
    <scope>NUCLEOTIDE SEQUENCE</scope>
</reference>
<keyword evidence="1" id="KW-1133">Transmembrane helix</keyword>
<evidence type="ECO:0000256" key="1">
    <source>
        <dbReference type="SAM" id="Phobius"/>
    </source>
</evidence>
<dbReference type="AlphaFoldDB" id="A0A3B1D349"/>
<dbReference type="EMBL" id="UOGG01000146">
    <property type="protein sequence ID" value="VAX31223.1"/>
    <property type="molecule type" value="Genomic_DNA"/>
</dbReference>
<accession>A0A3B1D349</accession>
<dbReference type="InterPro" id="IPR010295">
    <property type="entry name" value="DUF898"/>
</dbReference>
<feature type="transmembrane region" description="Helical" evidence="1">
    <location>
        <begin position="198"/>
        <end position="222"/>
    </location>
</feature>
<proteinExistence type="predicted"/>
<organism evidence="2">
    <name type="scientific">hydrothermal vent metagenome</name>
    <dbReference type="NCBI Taxonomy" id="652676"/>
    <lineage>
        <taxon>unclassified sequences</taxon>
        <taxon>metagenomes</taxon>
        <taxon>ecological metagenomes</taxon>
    </lineage>
</organism>
<feature type="transmembrane region" description="Helical" evidence="1">
    <location>
        <begin position="119"/>
        <end position="139"/>
    </location>
</feature>
<feature type="transmembrane region" description="Helical" evidence="1">
    <location>
        <begin position="344"/>
        <end position="365"/>
    </location>
</feature>
<feature type="transmembrane region" description="Helical" evidence="1">
    <location>
        <begin position="297"/>
        <end position="324"/>
    </location>
</feature>